<dbReference type="OrthoDB" id="5932488at2"/>
<sequence length="342" mass="37635">MSDREDHALAVYQALRRLGGADQREVGGAAGLDQAQTEAALRRLTEIGLVQIGSGGQTEPVEPDTALVRTMDAYHGATKDQALRAEALHRNTQALLYVYRPAVGRVASKVQVEYVRGAASKRRTLAALNTTAQHSADSLHPGPMPAMEVLEGSLALDAQMVKRGVRVRAIYPESALQTTKYLRYLQELSDLGVRVRLIDHAPCDIVLQDEELACLPLDPVQPASKPMLLIRSIELVWTLSAIFDDYWLRATPLEDAVSSSDHEAELTPQERVIIRLMATGLSDDQIARKMGVHRRTVQRAIAKLMDRLHASSRFEAGLKLAQDRDLARVLPPSRNRPAVPAN</sequence>
<dbReference type="RefSeq" id="WP_103889498.1">
    <property type="nucleotide sequence ID" value="NZ_FNVU01000019.1"/>
</dbReference>
<evidence type="ECO:0000259" key="1">
    <source>
        <dbReference type="PROSITE" id="PS50043"/>
    </source>
</evidence>
<evidence type="ECO:0000313" key="2">
    <source>
        <dbReference type="EMBL" id="SEG88389.1"/>
    </source>
</evidence>
<dbReference type="PANTHER" id="PTHR34293">
    <property type="entry name" value="HTH-TYPE TRANSCRIPTIONAL REGULATOR TRMBL2"/>
    <property type="match status" value="1"/>
</dbReference>
<name>A0A1H6DT15_9ACTN</name>
<dbReference type="PANTHER" id="PTHR34293:SF1">
    <property type="entry name" value="HTH-TYPE TRANSCRIPTIONAL REGULATOR TRMBL2"/>
    <property type="match status" value="1"/>
</dbReference>
<dbReference type="PROSITE" id="PS50043">
    <property type="entry name" value="HTH_LUXR_2"/>
    <property type="match status" value="1"/>
</dbReference>
<feature type="domain" description="HTH luxR-type" evidence="1">
    <location>
        <begin position="259"/>
        <end position="324"/>
    </location>
</feature>
<keyword evidence="3" id="KW-1185">Reference proteome</keyword>
<proteinExistence type="predicted"/>
<dbReference type="InterPro" id="IPR000792">
    <property type="entry name" value="Tscrpt_reg_LuxR_C"/>
</dbReference>
<dbReference type="GO" id="GO:0003677">
    <property type="term" value="F:DNA binding"/>
    <property type="evidence" value="ECO:0007669"/>
    <property type="project" value="InterPro"/>
</dbReference>
<evidence type="ECO:0000313" key="3">
    <source>
        <dbReference type="Proteomes" id="UP000236754"/>
    </source>
</evidence>
<dbReference type="AlphaFoldDB" id="A0A1H6DT15"/>
<gene>
    <name evidence="2" type="ORF">SAMN05216223_11950</name>
</gene>
<dbReference type="EMBL" id="FNVU01000019">
    <property type="protein sequence ID" value="SEG88389.1"/>
    <property type="molecule type" value="Genomic_DNA"/>
</dbReference>
<dbReference type="CDD" id="cd06170">
    <property type="entry name" value="LuxR_C_like"/>
    <property type="match status" value="1"/>
</dbReference>
<dbReference type="PRINTS" id="PR00038">
    <property type="entry name" value="HTHLUXR"/>
</dbReference>
<protein>
    <submittedName>
        <fullName evidence="2">Regulatory protein, luxR family</fullName>
    </submittedName>
</protein>
<dbReference type="Gene3D" id="1.10.10.10">
    <property type="entry name" value="Winged helix-like DNA-binding domain superfamily/Winged helix DNA-binding domain"/>
    <property type="match status" value="1"/>
</dbReference>
<dbReference type="Proteomes" id="UP000236754">
    <property type="component" value="Unassembled WGS sequence"/>
</dbReference>
<dbReference type="InterPro" id="IPR036388">
    <property type="entry name" value="WH-like_DNA-bd_sf"/>
</dbReference>
<dbReference type="InterPro" id="IPR016032">
    <property type="entry name" value="Sig_transdc_resp-reg_C-effctor"/>
</dbReference>
<dbReference type="SMART" id="SM00421">
    <property type="entry name" value="HTH_LUXR"/>
    <property type="match status" value="1"/>
</dbReference>
<organism evidence="2 3">
    <name type="scientific">Actinacidiphila yanglinensis</name>
    <dbReference type="NCBI Taxonomy" id="310779"/>
    <lineage>
        <taxon>Bacteria</taxon>
        <taxon>Bacillati</taxon>
        <taxon>Actinomycetota</taxon>
        <taxon>Actinomycetes</taxon>
        <taxon>Kitasatosporales</taxon>
        <taxon>Streptomycetaceae</taxon>
        <taxon>Actinacidiphila</taxon>
    </lineage>
</organism>
<accession>A0A1H6DT15</accession>
<dbReference type="GO" id="GO:0006355">
    <property type="term" value="P:regulation of DNA-templated transcription"/>
    <property type="evidence" value="ECO:0007669"/>
    <property type="project" value="InterPro"/>
</dbReference>
<reference evidence="2 3" key="1">
    <citation type="submission" date="2016-10" db="EMBL/GenBank/DDBJ databases">
        <authorList>
            <person name="de Groot N.N."/>
        </authorList>
    </citation>
    <scope>NUCLEOTIDE SEQUENCE [LARGE SCALE GENOMIC DNA]</scope>
    <source>
        <strain evidence="2 3">CGMCC 4.2023</strain>
    </source>
</reference>
<dbReference type="Pfam" id="PF00196">
    <property type="entry name" value="GerE"/>
    <property type="match status" value="1"/>
</dbReference>
<dbReference type="SUPFAM" id="SSF46894">
    <property type="entry name" value="C-terminal effector domain of the bipartite response regulators"/>
    <property type="match status" value="1"/>
</dbReference>
<dbReference type="InterPro" id="IPR051797">
    <property type="entry name" value="TrmB-like"/>
</dbReference>